<dbReference type="InterPro" id="IPR038750">
    <property type="entry name" value="YczE/YyaS-like"/>
</dbReference>
<feature type="transmembrane region" description="Helical" evidence="1">
    <location>
        <begin position="172"/>
        <end position="192"/>
    </location>
</feature>
<evidence type="ECO:0000256" key="1">
    <source>
        <dbReference type="SAM" id="Phobius"/>
    </source>
</evidence>
<feature type="transmembrane region" description="Helical" evidence="1">
    <location>
        <begin position="103"/>
        <end position="124"/>
    </location>
</feature>
<sequence length="198" mass="21691">MIKRKLSFFTIGILILSLGIALTILSKSGTSPYDALLVGLFRSIGLTVGSWEILIALLMIYLNAAVSRSRPEYLALMTAFITGAGIDFWLFTLQNWLMPISCFSQFLLLTLGMVAIGIGTSLYLQAKFAPIPLDRLMLILQNQAGWTLALSRLVISIVILILAFLLHGPIGIGTVLTAFFNGSILSFFMPLATKLYKI</sequence>
<comment type="caution">
    <text evidence="2">The sequence shown here is derived from an EMBL/GenBank/DDBJ whole genome shotgun (WGS) entry which is preliminary data.</text>
</comment>
<keyword evidence="3" id="KW-1185">Reference proteome</keyword>
<dbReference type="Pfam" id="PF19700">
    <property type="entry name" value="DUF6198"/>
    <property type="match status" value="1"/>
</dbReference>
<dbReference type="EMBL" id="JAUHLN010000002">
    <property type="protein sequence ID" value="MDN4074141.1"/>
    <property type="molecule type" value="Genomic_DNA"/>
</dbReference>
<feature type="transmembrane region" description="Helical" evidence="1">
    <location>
        <begin position="37"/>
        <end position="61"/>
    </location>
</feature>
<name>A0ABT8E8A3_9BACL</name>
<dbReference type="RefSeq" id="WP_290400212.1">
    <property type="nucleotide sequence ID" value="NZ_JAUHLN010000002.1"/>
</dbReference>
<accession>A0ABT8E8A3</accession>
<dbReference type="PANTHER" id="PTHR40078">
    <property type="entry name" value="INTEGRAL MEMBRANE PROTEIN-RELATED"/>
    <property type="match status" value="1"/>
</dbReference>
<dbReference type="Proteomes" id="UP001168694">
    <property type="component" value="Unassembled WGS sequence"/>
</dbReference>
<proteinExistence type="predicted"/>
<dbReference type="PANTHER" id="PTHR40078:SF1">
    <property type="entry name" value="INTEGRAL MEMBRANE PROTEIN"/>
    <property type="match status" value="1"/>
</dbReference>
<keyword evidence="1" id="KW-1133">Transmembrane helix</keyword>
<feature type="transmembrane region" description="Helical" evidence="1">
    <location>
        <begin position="73"/>
        <end position="91"/>
    </location>
</feature>
<evidence type="ECO:0000313" key="2">
    <source>
        <dbReference type="EMBL" id="MDN4074141.1"/>
    </source>
</evidence>
<keyword evidence="1" id="KW-0472">Membrane</keyword>
<gene>
    <name evidence="2" type="ORF">QYF49_14145</name>
</gene>
<reference evidence="2" key="1">
    <citation type="submission" date="2023-06" db="EMBL/GenBank/DDBJ databases">
        <title>Draft Genome Sequences of Representative Paenibacillus Polymyxa, Bacillus cereus, Fictibacillus sp., and Brevibacillus agri Strains Isolated from Amazonian Dark Earth.</title>
        <authorList>
            <person name="Pellegrinetti T.A."/>
            <person name="Cunha I.C.M."/>
            <person name="Chaves M.G."/>
            <person name="Freitas A.S."/>
            <person name="Silva A.V.R."/>
            <person name="Tsai S.M."/>
            <person name="Mendes L.W."/>
        </authorList>
    </citation>
    <scope>NUCLEOTIDE SEQUENCE</scope>
    <source>
        <strain evidence="2">CENA-BCM004</strain>
    </source>
</reference>
<keyword evidence="1" id="KW-0812">Transmembrane</keyword>
<protein>
    <submittedName>
        <fullName evidence="2">YitT family protein</fullName>
    </submittedName>
</protein>
<feature type="transmembrane region" description="Helical" evidence="1">
    <location>
        <begin position="145"/>
        <end position="166"/>
    </location>
</feature>
<evidence type="ECO:0000313" key="3">
    <source>
        <dbReference type="Proteomes" id="UP001168694"/>
    </source>
</evidence>
<organism evidence="2 3">
    <name type="scientific">Fictibacillus terranigra</name>
    <dbReference type="NCBI Taxonomy" id="3058424"/>
    <lineage>
        <taxon>Bacteria</taxon>
        <taxon>Bacillati</taxon>
        <taxon>Bacillota</taxon>
        <taxon>Bacilli</taxon>
        <taxon>Bacillales</taxon>
        <taxon>Fictibacillaceae</taxon>
        <taxon>Fictibacillus</taxon>
    </lineage>
</organism>